<protein>
    <submittedName>
        <fullName evidence="2">Uncharacterized protein</fullName>
    </submittedName>
</protein>
<keyword evidence="1" id="KW-1133">Transmembrane helix</keyword>
<keyword evidence="1" id="KW-0812">Transmembrane</keyword>
<evidence type="ECO:0000256" key="1">
    <source>
        <dbReference type="SAM" id="Phobius"/>
    </source>
</evidence>
<evidence type="ECO:0000313" key="2">
    <source>
        <dbReference type="EMBL" id="QDE33723.1"/>
    </source>
</evidence>
<dbReference type="Proteomes" id="UP000316125">
    <property type="component" value="Chromosome"/>
</dbReference>
<feature type="transmembrane region" description="Helical" evidence="1">
    <location>
        <begin position="58"/>
        <end position="76"/>
    </location>
</feature>
<keyword evidence="1" id="KW-0472">Membrane</keyword>
<feature type="transmembrane region" description="Helical" evidence="1">
    <location>
        <begin position="129"/>
        <end position="151"/>
    </location>
</feature>
<evidence type="ECO:0000313" key="3">
    <source>
        <dbReference type="Proteomes" id="UP000316125"/>
    </source>
</evidence>
<feature type="transmembrane region" description="Helical" evidence="1">
    <location>
        <begin position="157"/>
        <end position="179"/>
    </location>
</feature>
<reference evidence="2 3" key="1">
    <citation type="submission" date="2019-06" db="EMBL/GenBank/DDBJ databases">
        <title>Complete genome of Microbacterium foliorum M2.</title>
        <authorList>
            <person name="Cao G."/>
        </authorList>
    </citation>
    <scope>NUCLEOTIDE SEQUENCE [LARGE SCALE GENOMIC DNA]</scope>
    <source>
        <strain evidence="2 3">M2</strain>
    </source>
</reference>
<organism evidence="2 3">
    <name type="scientific">Microbacterium foliorum</name>
    <dbReference type="NCBI Taxonomy" id="104336"/>
    <lineage>
        <taxon>Bacteria</taxon>
        <taxon>Bacillati</taxon>
        <taxon>Actinomycetota</taxon>
        <taxon>Actinomycetes</taxon>
        <taxon>Micrococcales</taxon>
        <taxon>Microbacteriaceae</taxon>
        <taxon>Microbacterium</taxon>
    </lineage>
</organism>
<name>A0A4Y5YML2_9MICO</name>
<proteinExistence type="predicted"/>
<feature type="transmembrane region" description="Helical" evidence="1">
    <location>
        <begin position="82"/>
        <end position="108"/>
    </location>
</feature>
<feature type="transmembrane region" description="Helical" evidence="1">
    <location>
        <begin position="28"/>
        <end position="46"/>
    </location>
</feature>
<sequence length="186" mass="19442">MAILLDGAMALAGASILWHSGGRTVVDGAWVFQVGCILIVAVMLGVRPRLVASVNVEWIVIGADVAGLVSLIAVWLSSGRYFIGWLATFGALVLMLASMWQLLAVVITRRTPVSASPRWQGRERVGGSLASVRALSVWAGLAALLVLAPVHGGDPDILSGLVVLISGATFLSFAARTWITALARAS</sequence>
<gene>
    <name evidence="2" type="ORF">FIV50_02260</name>
</gene>
<dbReference type="RefSeq" id="WP_140036012.1">
    <property type="nucleotide sequence ID" value="NZ_CP041040.1"/>
</dbReference>
<dbReference type="AlphaFoldDB" id="A0A4Y5YML2"/>
<dbReference type="EMBL" id="CP041040">
    <property type="protein sequence ID" value="QDE33723.1"/>
    <property type="molecule type" value="Genomic_DNA"/>
</dbReference>
<accession>A0A4Y5YML2</accession>